<dbReference type="NCBIfam" id="TIGR04350">
    <property type="entry name" value="C_S_lyase_PatB"/>
    <property type="match status" value="1"/>
</dbReference>
<dbReference type="InterPro" id="IPR015422">
    <property type="entry name" value="PyrdxlP-dep_Trfase_small"/>
</dbReference>
<evidence type="ECO:0000313" key="8">
    <source>
        <dbReference type="Proteomes" id="UP000070355"/>
    </source>
</evidence>
<dbReference type="Pfam" id="PF00155">
    <property type="entry name" value="Aminotran_1_2"/>
    <property type="match status" value="1"/>
</dbReference>
<feature type="domain" description="Aminotransferase class I/classII large" evidence="6">
    <location>
        <begin position="42"/>
        <end position="388"/>
    </location>
</feature>
<dbReference type="InterPro" id="IPR015421">
    <property type="entry name" value="PyrdxlP-dep_Trfase_major"/>
</dbReference>
<comment type="cofactor">
    <cofactor evidence="1">
        <name>pyridoxal 5'-phosphate</name>
        <dbReference type="ChEBI" id="CHEBI:597326"/>
    </cofactor>
</comment>
<reference evidence="8" key="1">
    <citation type="submission" date="2016-01" db="EMBL/GenBank/DDBJ databases">
        <authorList>
            <person name="Mitreva M."/>
            <person name="Pepin K.H."/>
            <person name="Mihindukulasuriya K.A."/>
            <person name="Fulton R."/>
            <person name="Fronick C."/>
            <person name="O'Laughlin M."/>
            <person name="Miner T."/>
            <person name="Herter B."/>
            <person name="Rosa B.A."/>
            <person name="Cordes M."/>
            <person name="Tomlinson C."/>
            <person name="Wollam A."/>
            <person name="Palsikar V.B."/>
            <person name="Mardis E.R."/>
            <person name="Wilson R.K."/>
        </authorList>
    </citation>
    <scope>NUCLEOTIDE SEQUENCE [LARGE SCALE GENOMIC DNA]</scope>
    <source>
        <strain evidence="8">DNF01167</strain>
    </source>
</reference>
<protein>
    <recommendedName>
        <fullName evidence="2">cysteine-S-conjugate beta-lyase</fullName>
        <ecNumber evidence="2">4.4.1.13</ecNumber>
    </recommendedName>
</protein>
<sequence>MSRVEEFVNKYYVERKNTNSLKWDALEERFGDKDLLAMWVADMEFKTPESIREALIERVNHGVFGYTKLPESYYDQYKKWHKQKYDINVEKQWIRFAPGIVQAILWVIHAYTKKEDSVIIMPPVYYPFANSIRNSGRKLVESPLLEENGKFKIDFDTFEKEIRDNNVKLYIHCSPHNPVGRVWTLEEQKRVFEICEKYDVLVLSDEIHQDFTYNNHKQISALALEDGKYNHRLIVANSGSKTFNLASLVHATILIPDDTVRKVFDAYKKENLEAEPSLLGQIALEAGYREGHEWLEGLKETVLYNYNLLHDTLAEKVPEIKVYPLEGTYLVLVNLEKVLDGKTTKQFIQDECGLAIDFGHWFGKGYNKYIRINLATNPENVKEAINRIIKNCNN</sequence>
<evidence type="ECO:0000256" key="2">
    <source>
        <dbReference type="ARBA" id="ARBA00012224"/>
    </source>
</evidence>
<dbReference type="STRING" id="1379.HMPREF3186_00124"/>
<accession>A0A134A7G8</accession>
<dbReference type="PANTHER" id="PTHR43525:SF1">
    <property type="entry name" value="PROTEIN MALY"/>
    <property type="match status" value="1"/>
</dbReference>
<evidence type="ECO:0000313" key="7">
    <source>
        <dbReference type="EMBL" id="KXB63646.1"/>
    </source>
</evidence>
<evidence type="ECO:0000259" key="6">
    <source>
        <dbReference type="Pfam" id="PF00155"/>
    </source>
</evidence>
<dbReference type="GO" id="GO:0030170">
    <property type="term" value="F:pyridoxal phosphate binding"/>
    <property type="evidence" value="ECO:0007669"/>
    <property type="project" value="InterPro"/>
</dbReference>
<keyword evidence="7" id="KW-0032">Aminotransferase</keyword>
<name>A0A134A7G8_9BACL</name>
<comment type="similarity">
    <text evidence="5">Belongs to the class-II pyridoxal-phosphate-dependent aminotransferase family. MalY/PatB cystathionine beta-lyase subfamily.</text>
</comment>
<dbReference type="InterPro" id="IPR051798">
    <property type="entry name" value="Class-II_PLP-Dep_Aminotrans"/>
</dbReference>
<dbReference type="InterPro" id="IPR027619">
    <property type="entry name" value="C-S_lyase_PatB-like"/>
</dbReference>
<dbReference type="PANTHER" id="PTHR43525">
    <property type="entry name" value="PROTEIN MALY"/>
    <property type="match status" value="1"/>
</dbReference>
<dbReference type="SUPFAM" id="SSF53383">
    <property type="entry name" value="PLP-dependent transferases"/>
    <property type="match status" value="1"/>
</dbReference>
<comment type="caution">
    <text evidence="7">The sequence shown here is derived from an EMBL/GenBank/DDBJ whole genome shotgun (WGS) entry which is preliminary data.</text>
</comment>
<dbReference type="InterPro" id="IPR004839">
    <property type="entry name" value="Aminotransferase_I/II_large"/>
</dbReference>
<dbReference type="EMBL" id="LSDC01000010">
    <property type="protein sequence ID" value="KXB63646.1"/>
    <property type="molecule type" value="Genomic_DNA"/>
</dbReference>
<gene>
    <name evidence="7" type="ORF">HMPREF3186_00124</name>
</gene>
<keyword evidence="7" id="KW-0808">Transferase</keyword>
<dbReference type="GO" id="GO:0047804">
    <property type="term" value="F:cysteine-S-conjugate beta-lyase activity"/>
    <property type="evidence" value="ECO:0007669"/>
    <property type="project" value="UniProtKB-EC"/>
</dbReference>
<evidence type="ECO:0000256" key="3">
    <source>
        <dbReference type="ARBA" id="ARBA00022898"/>
    </source>
</evidence>
<evidence type="ECO:0000256" key="4">
    <source>
        <dbReference type="ARBA" id="ARBA00023239"/>
    </source>
</evidence>
<keyword evidence="4" id="KW-0456">Lyase</keyword>
<dbReference type="GO" id="GO:0008483">
    <property type="term" value="F:transaminase activity"/>
    <property type="evidence" value="ECO:0007669"/>
    <property type="project" value="UniProtKB-KW"/>
</dbReference>
<dbReference type="Proteomes" id="UP000070355">
    <property type="component" value="Unassembled WGS sequence"/>
</dbReference>
<dbReference type="PATRIC" id="fig|1379.3.peg.121"/>
<keyword evidence="3" id="KW-0663">Pyridoxal phosphate</keyword>
<dbReference type="EC" id="4.4.1.13" evidence="2"/>
<dbReference type="AlphaFoldDB" id="A0A134A7G8"/>
<proteinExistence type="inferred from homology"/>
<dbReference type="Gene3D" id="3.90.1150.10">
    <property type="entry name" value="Aspartate Aminotransferase, domain 1"/>
    <property type="match status" value="1"/>
</dbReference>
<dbReference type="RefSeq" id="WP_060913443.1">
    <property type="nucleotide sequence ID" value="NZ_KQ959921.1"/>
</dbReference>
<evidence type="ECO:0000256" key="5">
    <source>
        <dbReference type="ARBA" id="ARBA00037974"/>
    </source>
</evidence>
<organism evidence="7 8">
    <name type="scientific">Gemella haemolysans</name>
    <dbReference type="NCBI Taxonomy" id="1379"/>
    <lineage>
        <taxon>Bacteria</taxon>
        <taxon>Bacillati</taxon>
        <taxon>Bacillota</taxon>
        <taxon>Bacilli</taxon>
        <taxon>Bacillales</taxon>
        <taxon>Gemellaceae</taxon>
        <taxon>Gemella</taxon>
    </lineage>
</organism>
<dbReference type="Gene3D" id="3.40.640.10">
    <property type="entry name" value="Type I PLP-dependent aspartate aminotransferase-like (Major domain)"/>
    <property type="match status" value="1"/>
</dbReference>
<evidence type="ECO:0000256" key="1">
    <source>
        <dbReference type="ARBA" id="ARBA00001933"/>
    </source>
</evidence>
<dbReference type="InterPro" id="IPR015424">
    <property type="entry name" value="PyrdxlP-dep_Trfase"/>
</dbReference>
<dbReference type="CDD" id="cd00609">
    <property type="entry name" value="AAT_like"/>
    <property type="match status" value="1"/>
</dbReference>
<dbReference type="OrthoDB" id="9802872at2"/>